<evidence type="ECO:0000259" key="3">
    <source>
        <dbReference type="Pfam" id="PF09631"/>
    </source>
</evidence>
<dbReference type="Proteomes" id="UP001642406">
    <property type="component" value="Unassembled WGS sequence"/>
</dbReference>
<comment type="similarity">
    <text evidence="1">Belongs to the SEN15 family.</text>
</comment>
<dbReference type="InterPro" id="IPR011856">
    <property type="entry name" value="tRNA_endonuc-like_dom_sf"/>
</dbReference>
<protein>
    <submittedName>
        <fullName evidence="4">tRNA-splicing endonuclease subunit tsp-1</fullName>
    </submittedName>
</protein>
<dbReference type="PANTHER" id="PTHR28518:SF1">
    <property type="entry name" value="TRNA-SPLICING ENDONUCLEASE SUBUNIT SEN15"/>
    <property type="match status" value="1"/>
</dbReference>
<comment type="caution">
    <text evidence="4">The sequence shown here is derived from an EMBL/GenBank/DDBJ whole genome shotgun (WGS) entry which is preliminary data.</text>
</comment>
<organism evidence="4 5">
    <name type="scientific">Sporothrix bragantina</name>
    <dbReference type="NCBI Taxonomy" id="671064"/>
    <lineage>
        <taxon>Eukaryota</taxon>
        <taxon>Fungi</taxon>
        <taxon>Dikarya</taxon>
        <taxon>Ascomycota</taxon>
        <taxon>Pezizomycotina</taxon>
        <taxon>Sordariomycetes</taxon>
        <taxon>Sordariomycetidae</taxon>
        <taxon>Ophiostomatales</taxon>
        <taxon>Ophiostomataceae</taxon>
        <taxon>Sporothrix</taxon>
    </lineage>
</organism>
<keyword evidence="4" id="KW-0378">Hydrolase</keyword>
<evidence type="ECO:0000313" key="5">
    <source>
        <dbReference type="Proteomes" id="UP001642406"/>
    </source>
</evidence>
<dbReference type="InterPro" id="IPR018593">
    <property type="entry name" value="tRNA-endonuc_su_Sen15"/>
</dbReference>
<dbReference type="Gene3D" id="3.40.1350.10">
    <property type="match status" value="1"/>
</dbReference>
<dbReference type="PANTHER" id="PTHR28518">
    <property type="entry name" value="TRNA-SPLICING ENDONUCLEASE SUBUNIT SEN15"/>
    <property type="match status" value="1"/>
</dbReference>
<accession>A0ABP0BYB3</accession>
<evidence type="ECO:0000256" key="2">
    <source>
        <dbReference type="ARBA" id="ARBA00022694"/>
    </source>
</evidence>
<reference evidence="4 5" key="1">
    <citation type="submission" date="2024-01" db="EMBL/GenBank/DDBJ databases">
        <authorList>
            <person name="Allen C."/>
            <person name="Tagirdzhanova G."/>
        </authorList>
    </citation>
    <scope>NUCLEOTIDE SEQUENCE [LARGE SCALE GENOMIC DNA]</scope>
</reference>
<keyword evidence="4" id="KW-0255">Endonuclease</keyword>
<dbReference type="InterPro" id="IPR036167">
    <property type="entry name" value="tRNA_intron_Endo_cat-like_sf"/>
</dbReference>
<keyword evidence="4" id="KW-0540">Nuclease</keyword>
<keyword evidence="2" id="KW-0819">tRNA processing</keyword>
<dbReference type="InterPro" id="IPR042777">
    <property type="entry name" value="Sen15_fungi"/>
</dbReference>
<evidence type="ECO:0000256" key="1">
    <source>
        <dbReference type="ARBA" id="ARBA00006091"/>
    </source>
</evidence>
<dbReference type="SUPFAM" id="SSF53032">
    <property type="entry name" value="tRNA-intron endonuclease catalytic domain-like"/>
    <property type="match status" value="1"/>
</dbReference>
<evidence type="ECO:0000313" key="4">
    <source>
        <dbReference type="EMBL" id="CAK7224724.1"/>
    </source>
</evidence>
<feature type="domain" description="tRNA-splicing endonuclease subunit Sen15" evidence="3">
    <location>
        <begin position="26"/>
        <end position="177"/>
    </location>
</feature>
<proteinExistence type="inferred from homology"/>
<keyword evidence="5" id="KW-1185">Reference proteome</keyword>
<name>A0ABP0BYB3_9PEZI</name>
<dbReference type="GO" id="GO:0004519">
    <property type="term" value="F:endonuclease activity"/>
    <property type="evidence" value="ECO:0007669"/>
    <property type="project" value="UniProtKB-KW"/>
</dbReference>
<sequence length="177" mass="19934">MEVLSPVQMPVNGAGSSPNQDLADIVYNNLVNQQDWTQMTIHNVNECDSNSKLPRTLLSGLPPRRLYIHPDEQIEVLRAEKALGNGQRIPQPPEREWIMPVHLVETPTASKLAAVFDSITAVPPGETNESSNEKTDEQWKAWRGPRRGKRLLLAVVQDDSSVTYYFMHDGIVKPRQN</sequence>
<dbReference type="Pfam" id="PF09631">
    <property type="entry name" value="Sen15"/>
    <property type="match status" value="1"/>
</dbReference>
<gene>
    <name evidence="4" type="primary">TSP1</name>
    <name evidence="4" type="ORF">SBRCBS47491_005648</name>
</gene>
<dbReference type="EMBL" id="CAWUHC010000050">
    <property type="protein sequence ID" value="CAK7224724.1"/>
    <property type="molecule type" value="Genomic_DNA"/>
</dbReference>